<dbReference type="EMBL" id="LR862145">
    <property type="protein sequence ID" value="CAD1825959.1"/>
    <property type="molecule type" value="Genomic_DNA"/>
</dbReference>
<sequence length="491" mass="54792">MYEEFKPRNCDLDIYNASLTSLLTVYEWLTIRNQGGPVYYNHWIDYWYRGDIASSSRPRLISDDEHCIGPPIRDNGYKAAFLSLWLYKFIMPSGQRDTIRPEVFVMASKLAKQNLLAESAHHSLQQTYEIPDVPNSSLLVHNRFEPNIVTDQIAAKRGLPEDSSRRDPKRPHVDASMAAMSVTRENGRNHNPLIDVRAIVADLQGIASPREIEDSIPSRYNLEVDYEPTPSVSKDNSDSSQKTRQKVEDLERTLAAARAKQAKLNDEVNTINECLFRLDLGKDKVVAMMEGAIDEFGATKGSHSMTVEFNHLSNLIKDFEHHCKESCHGDAATFLCHFLGGKGSSLTPAAVYAIAGGLSGVRIDASALEKLAQSKSSSPSPPLFDAIQNPRFLTPEESRATLDVLLNKLLVADASVRPPLPTLIEEVLSLPSGHETLDFGSPLRFLESICRLNGRKVEEINISGDEIEDLKPPPLLRPRSARSWTAAPRHW</sequence>
<feature type="region of interest" description="Disordered" evidence="1">
    <location>
        <begin position="226"/>
        <end position="247"/>
    </location>
</feature>
<feature type="region of interest" description="Disordered" evidence="1">
    <location>
        <begin position="152"/>
        <end position="173"/>
    </location>
</feature>
<feature type="compositionally biased region" description="Polar residues" evidence="1">
    <location>
        <begin position="230"/>
        <end position="242"/>
    </location>
</feature>
<feature type="compositionally biased region" description="Basic and acidic residues" evidence="1">
    <location>
        <begin position="158"/>
        <end position="173"/>
    </location>
</feature>
<reference evidence="2" key="1">
    <citation type="submission" date="2020-07" db="EMBL/GenBank/DDBJ databases">
        <authorList>
            <person name="Lin J."/>
        </authorList>
    </citation>
    <scope>NUCLEOTIDE SEQUENCE</scope>
</reference>
<accession>A0A6V7P542</accession>
<proteinExistence type="predicted"/>
<organism evidence="2">
    <name type="scientific">Ananas comosus var. bracteatus</name>
    <name type="common">red pineapple</name>
    <dbReference type="NCBI Taxonomy" id="296719"/>
    <lineage>
        <taxon>Eukaryota</taxon>
        <taxon>Viridiplantae</taxon>
        <taxon>Streptophyta</taxon>
        <taxon>Embryophyta</taxon>
        <taxon>Tracheophyta</taxon>
        <taxon>Spermatophyta</taxon>
        <taxon>Magnoliopsida</taxon>
        <taxon>Liliopsida</taxon>
        <taxon>Poales</taxon>
        <taxon>Bromeliaceae</taxon>
        <taxon>Bromelioideae</taxon>
        <taxon>Ananas</taxon>
    </lineage>
</organism>
<evidence type="ECO:0000313" key="2">
    <source>
        <dbReference type="EMBL" id="CAD1825959.1"/>
    </source>
</evidence>
<dbReference type="AlphaFoldDB" id="A0A6V7P542"/>
<name>A0A6V7P542_ANACO</name>
<evidence type="ECO:0000256" key="1">
    <source>
        <dbReference type="SAM" id="MobiDB-lite"/>
    </source>
</evidence>
<gene>
    <name evidence="2" type="ORF">CB5_LOCUS9170</name>
</gene>
<feature type="region of interest" description="Disordered" evidence="1">
    <location>
        <begin position="471"/>
        <end position="491"/>
    </location>
</feature>
<evidence type="ECO:0008006" key="3">
    <source>
        <dbReference type="Google" id="ProtNLM"/>
    </source>
</evidence>
<protein>
    <recommendedName>
        <fullName evidence="3">Aminotransferase-like plant mobile domain-containing protein</fullName>
    </recommendedName>
</protein>